<sequence>MKDKHTREEARVVISAMFARDMGTGAEIVKVIEVEEIEMTEMTGMREKIETIGTTWISIGQRGERDDLNNRKPASPVLYDEDI</sequence>
<comment type="caution">
    <text evidence="2">The sequence shown here is derived from an EMBL/GenBank/DDBJ whole genome shotgun (WGS) entry which is preliminary data.</text>
</comment>
<dbReference type="Proteomes" id="UP001066276">
    <property type="component" value="Chromosome 3_1"/>
</dbReference>
<dbReference type="EMBL" id="JANPWB010000005">
    <property type="protein sequence ID" value="KAJ1187764.1"/>
    <property type="molecule type" value="Genomic_DNA"/>
</dbReference>
<evidence type="ECO:0000313" key="2">
    <source>
        <dbReference type="EMBL" id="KAJ1187764.1"/>
    </source>
</evidence>
<feature type="region of interest" description="Disordered" evidence="1">
    <location>
        <begin position="64"/>
        <end position="83"/>
    </location>
</feature>
<gene>
    <name evidence="2" type="ORF">NDU88_004534</name>
</gene>
<accession>A0AAV7UIG5</accession>
<proteinExistence type="predicted"/>
<evidence type="ECO:0000256" key="1">
    <source>
        <dbReference type="SAM" id="MobiDB-lite"/>
    </source>
</evidence>
<name>A0AAV7UIG5_PLEWA</name>
<reference evidence="2" key="1">
    <citation type="journal article" date="2022" name="bioRxiv">
        <title>Sequencing and chromosome-scale assembly of the giantPleurodeles waltlgenome.</title>
        <authorList>
            <person name="Brown T."/>
            <person name="Elewa A."/>
            <person name="Iarovenko S."/>
            <person name="Subramanian E."/>
            <person name="Araus A.J."/>
            <person name="Petzold A."/>
            <person name="Susuki M."/>
            <person name="Suzuki K.-i.T."/>
            <person name="Hayashi T."/>
            <person name="Toyoda A."/>
            <person name="Oliveira C."/>
            <person name="Osipova E."/>
            <person name="Leigh N.D."/>
            <person name="Simon A."/>
            <person name="Yun M.H."/>
        </authorList>
    </citation>
    <scope>NUCLEOTIDE SEQUENCE</scope>
    <source>
        <strain evidence="2">20211129_DDA</strain>
        <tissue evidence="2">Liver</tissue>
    </source>
</reference>
<protein>
    <submittedName>
        <fullName evidence="2">Uncharacterized protein</fullName>
    </submittedName>
</protein>
<dbReference type="AlphaFoldDB" id="A0AAV7UIG5"/>
<organism evidence="2 3">
    <name type="scientific">Pleurodeles waltl</name>
    <name type="common">Iberian ribbed newt</name>
    <dbReference type="NCBI Taxonomy" id="8319"/>
    <lineage>
        <taxon>Eukaryota</taxon>
        <taxon>Metazoa</taxon>
        <taxon>Chordata</taxon>
        <taxon>Craniata</taxon>
        <taxon>Vertebrata</taxon>
        <taxon>Euteleostomi</taxon>
        <taxon>Amphibia</taxon>
        <taxon>Batrachia</taxon>
        <taxon>Caudata</taxon>
        <taxon>Salamandroidea</taxon>
        <taxon>Salamandridae</taxon>
        <taxon>Pleurodelinae</taxon>
        <taxon>Pleurodeles</taxon>
    </lineage>
</organism>
<keyword evidence="3" id="KW-1185">Reference proteome</keyword>
<evidence type="ECO:0000313" key="3">
    <source>
        <dbReference type="Proteomes" id="UP001066276"/>
    </source>
</evidence>